<feature type="transmembrane region" description="Helical" evidence="1">
    <location>
        <begin position="63"/>
        <end position="87"/>
    </location>
</feature>
<proteinExistence type="predicted"/>
<dbReference type="Proteomes" id="UP000008080">
    <property type="component" value="Chromosome"/>
</dbReference>
<dbReference type="GeneID" id="93013123"/>
<keyword evidence="1" id="KW-1133">Transmembrane helix</keyword>
<feature type="transmembrane region" description="Helical" evidence="1">
    <location>
        <begin position="149"/>
        <end position="168"/>
    </location>
</feature>
<organism evidence="2 3">
    <name type="scientific">Bdellovibrio bacteriovorus (strain ATCC 15356 / DSM 50701 / NCIMB 9529 / HD100)</name>
    <dbReference type="NCBI Taxonomy" id="264462"/>
    <lineage>
        <taxon>Bacteria</taxon>
        <taxon>Pseudomonadati</taxon>
        <taxon>Bdellovibrionota</taxon>
        <taxon>Bdellovibrionia</taxon>
        <taxon>Bdellovibrionales</taxon>
        <taxon>Pseudobdellovibrionaceae</taxon>
        <taxon>Bdellovibrio</taxon>
    </lineage>
</organism>
<dbReference type="PIRSF" id="PIRSF028137">
    <property type="entry name" value="UCP028137"/>
    <property type="match status" value="1"/>
</dbReference>
<evidence type="ECO:0008006" key="4">
    <source>
        <dbReference type="Google" id="ProtNLM"/>
    </source>
</evidence>
<accession>Q6ML38</accession>
<keyword evidence="3" id="KW-1185">Reference proteome</keyword>
<feature type="transmembrane region" description="Helical" evidence="1">
    <location>
        <begin position="37"/>
        <end position="56"/>
    </location>
</feature>
<feature type="transmembrane region" description="Helical" evidence="1">
    <location>
        <begin position="198"/>
        <end position="219"/>
    </location>
</feature>
<dbReference type="NCBIfam" id="NF041646">
    <property type="entry name" value="VC0807_fam"/>
    <property type="match status" value="1"/>
</dbReference>
<keyword evidence="1" id="KW-0472">Membrane</keyword>
<keyword evidence="1" id="KW-0812">Transmembrane</keyword>
<protein>
    <recommendedName>
        <fullName evidence="4">MFS transporter</fullName>
    </recommendedName>
</protein>
<name>Q6ML38_BDEBA</name>
<sequence>MSKQEAPPKENGLLNIVFNIVLPVLILNKLSKFIGPFWALVLALAFPLGYGAYDLIKRKKFNAFSALGLLNVLLTGGLALLGLHGFWFAVKEAAFPALVGLFVLGSAFTKKPFIETLFLNPALMKVDLLEERLKEKGKQKEFHDHMKSATVWLSLSFAFSAICNFVLARKIFINIDSTLSADAQSTVLNEQIAQMTTWSMAIIMVPSMIFLLGIFWYLMRGIKQHSGLSTEELLKEN</sequence>
<evidence type="ECO:0000256" key="1">
    <source>
        <dbReference type="SAM" id="Phobius"/>
    </source>
</evidence>
<dbReference type="KEGG" id="bba:Bd2185"/>
<dbReference type="InterPro" id="IPR016870">
    <property type="entry name" value="UCP028137"/>
</dbReference>
<dbReference type="eggNOG" id="ENOG502ZANK">
    <property type="taxonomic scope" value="Bacteria"/>
</dbReference>
<dbReference type="EMBL" id="BX842651">
    <property type="protein sequence ID" value="CAE80019.1"/>
    <property type="molecule type" value="Genomic_DNA"/>
</dbReference>
<feature type="transmembrane region" description="Helical" evidence="1">
    <location>
        <begin position="12"/>
        <end position="31"/>
    </location>
</feature>
<gene>
    <name evidence="2" type="ordered locus">Bd2185</name>
</gene>
<dbReference type="AlphaFoldDB" id="Q6ML38"/>
<reference evidence="2 3" key="1">
    <citation type="journal article" date="2004" name="Science">
        <title>A predator unmasked: life cycle of Bdellovibrio bacteriovorus from a genomic perspective.</title>
        <authorList>
            <person name="Rendulic S."/>
            <person name="Jagtap P."/>
            <person name="Rosinus A."/>
            <person name="Eppinger M."/>
            <person name="Baar C."/>
            <person name="Lanz C."/>
            <person name="Keller H."/>
            <person name="Lambert C."/>
            <person name="Evans K.J."/>
            <person name="Goesmann A."/>
            <person name="Meyer F."/>
            <person name="Sockett R.E."/>
            <person name="Schuster S.C."/>
        </authorList>
    </citation>
    <scope>NUCLEOTIDE SEQUENCE [LARGE SCALE GENOMIC DNA]</scope>
    <source>
        <strain evidence="3">ATCC 15356 / DSM 50701 / NCIMB 9529 / HD100</strain>
    </source>
</reference>
<dbReference type="RefSeq" id="WP_011164622.1">
    <property type="nucleotide sequence ID" value="NC_005363.1"/>
</dbReference>
<evidence type="ECO:0000313" key="2">
    <source>
        <dbReference type="EMBL" id="CAE80019.1"/>
    </source>
</evidence>
<dbReference type="HOGENOM" id="CLU_090906_0_0_7"/>
<dbReference type="STRING" id="264462.Bd2185"/>
<evidence type="ECO:0000313" key="3">
    <source>
        <dbReference type="Proteomes" id="UP000008080"/>
    </source>
</evidence>